<dbReference type="Proteomes" id="UP000000311">
    <property type="component" value="Unassembled WGS sequence"/>
</dbReference>
<evidence type="ECO:0000313" key="2">
    <source>
        <dbReference type="Proteomes" id="UP000000311"/>
    </source>
</evidence>
<dbReference type="InParanoid" id="E2ALN0"/>
<gene>
    <name evidence="1" type="ORF">EAG_10896</name>
</gene>
<accession>E2ALN0</accession>
<sequence>MIKECGRVNSRSRRFQYSHPAHPRIQGNDIPSLPIHETVSTIARSEPQQFRIIHPDGYTPTIIREVCRNNDVRADRAYSLAAAGERLQYTKHFLLQSSYRITVVQNRISGNPARDKIRVPTAFTFLVVNTTGFTPVSLACIYWYEELTITVIDQRITSSEGNVFSSPSLRSHDSLPNPRCPYPDPPFMPPISFSETLSYVLLSVSTFAVFQNSHSSQKRAPSWKQFALAMSTMSATTRNGLGSVTGGRHEIEAVRGRLKFFMTTGYLEFKLIWIYGEKLIRISLDKDGARRGDLNFDETLCFIITLAHLEDTKIEKYCVQVLIFSRVSLLVRGIIFDLQDANSPAALAECASRASTNVGVEASTMVEFQLVSSRKRDFIISHKLAQILYALHRHVGVNRARTVITTHLQFYIATNGQTYTFDLSIVSTVIILGHSINSDNSRENGSGERPERQTDRHEASIIQAAAKQKSEMFGTPGKLEGAGGMRPFKLPVLISRENCIAGIILRITINTVDKNGRNQLNPRCIAKNMIYSSGSGQYEQHLEERGCGCRDDTTTGIRTFACAACKFLRHVPAGCTGNNDDDDDDDDKDSGDNIKEYAVLGEGTISVKNTIVYIVHITEHEAPGPIIVALAVSRQDANSQAPLGPGCCFESPYELDARKSHGWRCFSVSIVVQAYVRGAPTSPKPISGIMLALSVSDRSDRLWAAIRNRHPE</sequence>
<organism evidence="2">
    <name type="scientific">Camponotus floridanus</name>
    <name type="common">Florida carpenter ant</name>
    <dbReference type="NCBI Taxonomy" id="104421"/>
    <lineage>
        <taxon>Eukaryota</taxon>
        <taxon>Metazoa</taxon>
        <taxon>Ecdysozoa</taxon>
        <taxon>Arthropoda</taxon>
        <taxon>Hexapoda</taxon>
        <taxon>Insecta</taxon>
        <taxon>Pterygota</taxon>
        <taxon>Neoptera</taxon>
        <taxon>Endopterygota</taxon>
        <taxon>Hymenoptera</taxon>
        <taxon>Apocrita</taxon>
        <taxon>Aculeata</taxon>
        <taxon>Formicoidea</taxon>
        <taxon>Formicidae</taxon>
        <taxon>Formicinae</taxon>
        <taxon>Camponotus</taxon>
    </lineage>
</organism>
<keyword evidence="2" id="KW-1185">Reference proteome</keyword>
<name>E2ALN0_CAMFO</name>
<evidence type="ECO:0000313" key="1">
    <source>
        <dbReference type="EMBL" id="EFN65639.1"/>
    </source>
</evidence>
<dbReference type="AlphaFoldDB" id="E2ALN0"/>
<proteinExistence type="predicted"/>
<reference evidence="1 2" key="1">
    <citation type="journal article" date="2010" name="Science">
        <title>Genomic comparison of the ants Camponotus floridanus and Harpegnathos saltator.</title>
        <authorList>
            <person name="Bonasio R."/>
            <person name="Zhang G."/>
            <person name="Ye C."/>
            <person name="Mutti N.S."/>
            <person name="Fang X."/>
            <person name="Qin N."/>
            <person name="Donahue G."/>
            <person name="Yang P."/>
            <person name="Li Q."/>
            <person name="Li C."/>
            <person name="Zhang P."/>
            <person name="Huang Z."/>
            <person name="Berger S.L."/>
            <person name="Reinberg D."/>
            <person name="Wang J."/>
            <person name="Liebig J."/>
        </authorList>
    </citation>
    <scope>NUCLEOTIDE SEQUENCE [LARGE SCALE GENOMIC DNA]</scope>
    <source>
        <strain evidence="2">C129</strain>
    </source>
</reference>
<dbReference type="EMBL" id="GL440609">
    <property type="protein sequence ID" value="EFN65639.1"/>
    <property type="molecule type" value="Genomic_DNA"/>
</dbReference>
<protein>
    <submittedName>
        <fullName evidence="1">Uncharacterized protein</fullName>
    </submittedName>
</protein>